<accession>A0AAD2A7G9</accession>
<gene>
    <name evidence="4" type="ORF">FPE_LOCUS30311</name>
</gene>
<dbReference type="Pfam" id="PF13912">
    <property type="entry name" value="zf-C2H2_6"/>
    <property type="match status" value="1"/>
</dbReference>
<dbReference type="SMART" id="SM00355">
    <property type="entry name" value="ZnF_C2H2"/>
    <property type="match status" value="1"/>
</dbReference>
<dbReference type="PROSITE" id="PS00028">
    <property type="entry name" value="ZINC_FINGER_C2H2_1"/>
    <property type="match status" value="1"/>
</dbReference>
<dbReference type="PROSITE" id="PS50157">
    <property type="entry name" value="ZINC_FINGER_C2H2_2"/>
    <property type="match status" value="1"/>
</dbReference>
<evidence type="ECO:0000256" key="2">
    <source>
        <dbReference type="SAM" id="MobiDB-lite"/>
    </source>
</evidence>
<feature type="region of interest" description="Disordered" evidence="2">
    <location>
        <begin position="200"/>
        <end position="219"/>
    </location>
</feature>
<dbReference type="EMBL" id="OU503054">
    <property type="protein sequence ID" value="CAI9782881.1"/>
    <property type="molecule type" value="Genomic_DNA"/>
</dbReference>
<feature type="compositionally biased region" description="Polar residues" evidence="2">
    <location>
        <begin position="1"/>
        <end position="25"/>
    </location>
</feature>
<proteinExistence type="predicted"/>
<dbReference type="InterPro" id="IPR013087">
    <property type="entry name" value="Znf_C2H2_type"/>
</dbReference>
<protein>
    <recommendedName>
        <fullName evidence="3">C2H2-type domain-containing protein</fullName>
    </recommendedName>
</protein>
<dbReference type="Proteomes" id="UP000834106">
    <property type="component" value="Chromosome 19"/>
</dbReference>
<dbReference type="AlphaFoldDB" id="A0AAD2A7G9"/>
<dbReference type="PANTHER" id="PTHR47591">
    <property type="entry name" value="ZINC FINGER PROTEIN ZAT2-RELATED"/>
    <property type="match status" value="1"/>
</dbReference>
<keyword evidence="5" id="KW-1185">Reference proteome</keyword>
<keyword evidence="1" id="KW-0863">Zinc-finger</keyword>
<dbReference type="SUPFAM" id="SSF57667">
    <property type="entry name" value="beta-beta-alpha zinc fingers"/>
    <property type="match status" value="1"/>
</dbReference>
<name>A0AAD2A7G9_9LAMI</name>
<sequence length="239" mass="24585">MKHTGEGSSSNHQPAEEGSPQQNSGDGEGNVRRGHGRGRSHPPSMQPRALPQMGRAGFSAFTPYRPLGPPPQENFPAASSGAAAGASRSGIIEVAQAVPVAVGGSSGSSPAAVGSQFGDSIARKRDIGHAEGGEFQFRCSVCSKSYRSSKALFGHLRLHPNRGWKGAFPPPSFRAEEDFSDVPILNQNVAAGGGQQIVEGVADDGGNAPASAQGGDGSAAVQYKVPDLNFSPLPDTDEE</sequence>
<evidence type="ECO:0000259" key="3">
    <source>
        <dbReference type="PROSITE" id="PS50157"/>
    </source>
</evidence>
<organism evidence="4 5">
    <name type="scientific">Fraxinus pennsylvanica</name>
    <dbReference type="NCBI Taxonomy" id="56036"/>
    <lineage>
        <taxon>Eukaryota</taxon>
        <taxon>Viridiplantae</taxon>
        <taxon>Streptophyta</taxon>
        <taxon>Embryophyta</taxon>
        <taxon>Tracheophyta</taxon>
        <taxon>Spermatophyta</taxon>
        <taxon>Magnoliopsida</taxon>
        <taxon>eudicotyledons</taxon>
        <taxon>Gunneridae</taxon>
        <taxon>Pentapetalae</taxon>
        <taxon>asterids</taxon>
        <taxon>lamiids</taxon>
        <taxon>Lamiales</taxon>
        <taxon>Oleaceae</taxon>
        <taxon>Oleeae</taxon>
        <taxon>Fraxinus</taxon>
    </lineage>
</organism>
<dbReference type="InterPro" id="IPR036236">
    <property type="entry name" value="Znf_C2H2_sf"/>
</dbReference>
<dbReference type="GO" id="GO:0008270">
    <property type="term" value="F:zinc ion binding"/>
    <property type="evidence" value="ECO:0007669"/>
    <property type="project" value="UniProtKB-KW"/>
</dbReference>
<feature type="region of interest" description="Disordered" evidence="2">
    <location>
        <begin position="1"/>
        <end position="82"/>
    </location>
</feature>
<reference evidence="4" key="1">
    <citation type="submission" date="2023-05" db="EMBL/GenBank/DDBJ databases">
        <authorList>
            <person name="Huff M."/>
        </authorList>
    </citation>
    <scope>NUCLEOTIDE SEQUENCE</scope>
</reference>
<dbReference type="PANTHER" id="PTHR47591:SF13">
    <property type="entry name" value="OS02G0293900 PROTEIN"/>
    <property type="match status" value="1"/>
</dbReference>
<feature type="domain" description="C2H2-type" evidence="3">
    <location>
        <begin position="137"/>
        <end position="159"/>
    </location>
</feature>
<evidence type="ECO:0000313" key="5">
    <source>
        <dbReference type="Proteomes" id="UP000834106"/>
    </source>
</evidence>
<keyword evidence="1" id="KW-0479">Metal-binding</keyword>
<evidence type="ECO:0000313" key="4">
    <source>
        <dbReference type="EMBL" id="CAI9782881.1"/>
    </source>
</evidence>
<evidence type="ECO:0000256" key="1">
    <source>
        <dbReference type="PROSITE-ProRule" id="PRU00042"/>
    </source>
</evidence>
<keyword evidence="1" id="KW-0862">Zinc</keyword>